<dbReference type="STRING" id="309803.CTN_1868"/>
<reference evidence="2 3" key="1">
    <citation type="journal article" date="2009" name="Biosci. Biotechnol. Biochem.">
        <title>WeGAS: a web-based microbial genome annotation system.</title>
        <authorList>
            <person name="Lee D."/>
            <person name="Seo H."/>
            <person name="Park C."/>
            <person name="Park K."/>
        </authorList>
    </citation>
    <scope>NUCLEOTIDE SEQUENCE [LARGE SCALE GENOMIC DNA]</scope>
    <source>
        <strain evidence="3">ATCC 49049 / DSM 4359 / NBRC 107923 / NS-E</strain>
    </source>
</reference>
<protein>
    <recommendedName>
        <fullName evidence="4">Oxaloacetate decarboxylase, gamma chain</fullName>
    </recommendedName>
</protein>
<evidence type="ECO:0000256" key="1">
    <source>
        <dbReference type="SAM" id="Phobius"/>
    </source>
</evidence>
<keyword evidence="1" id="KW-1133">Transmembrane helix</keyword>
<name>B9KAR1_THENN</name>
<dbReference type="KEGG" id="tna:CTN_1868"/>
<keyword evidence="3" id="KW-1185">Reference proteome</keyword>
<feature type="transmembrane region" description="Helical" evidence="1">
    <location>
        <begin position="6"/>
        <end position="26"/>
    </location>
</feature>
<evidence type="ECO:0000313" key="2">
    <source>
        <dbReference type="EMBL" id="ACM24044.1"/>
    </source>
</evidence>
<keyword evidence="1" id="KW-0812">Transmembrane</keyword>
<proteinExistence type="predicted"/>
<dbReference type="Proteomes" id="UP000000445">
    <property type="component" value="Chromosome"/>
</dbReference>
<dbReference type="AlphaFoldDB" id="B9KAR1"/>
<dbReference type="HOGENOM" id="CLU_2262503_0_0_0"/>
<gene>
    <name evidence="2" type="ordered locus">CTN_1868</name>
</gene>
<organism evidence="2 3">
    <name type="scientific">Thermotoga neapolitana (strain ATCC 49049 / DSM 4359 / NBRC 107923 / NS-E)</name>
    <dbReference type="NCBI Taxonomy" id="309803"/>
    <lineage>
        <taxon>Bacteria</taxon>
        <taxon>Thermotogati</taxon>
        <taxon>Thermotogota</taxon>
        <taxon>Thermotogae</taxon>
        <taxon>Thermotogales</taxon>
        <taxon>Thermotogaceae</taxon>
        <taxon>Thermotoga</taxon>
    </lineage>
</organism>
<dbReference type="RefSeq" id="WP_015920280.1">
    <property type="nucleotide sequence ID" value="NC_011978.1"/>
</dbReference>
<sequence length="99" mass="11813">MVQIFVFGITAVFLIFLILFFFSVLLRYFSKRDRPAVVEERPRGVEEEVVAVISAVIAQVLEGEYRIVSIKRKTNERGFEVWKKSGWRRRRWSENSGWW</sequence>
<evidence type="ECO:0008006" key="4">
    <source>
        <dbReference type="Google" id="ProtNLM"/>
    </source>
</evidence>
<dbReference type="EMBL" id="CP000916">
    <property type="protein sequence ID" value="ACM24044.1"/>
    <property type="molecule type" value="Genomic_DNA"/>
</dbReference>
<keyword evidence="1" id="KW-0472">Membrane</keyword>
<evidence type="ECO:0000313" key="3">
    <source>
        <dbReference type="Proteomes" id="UP000000445"/>
    </source>
</evidence>
<accession>B9KAR1</accession>